<dbReference type="InterPro" id="IPR016156">
    <property type="entry name" value="FAD/NAD-linked_Rdtase_dimer_sf"/>
</dbReference>
<dbReference type="AlphaFoldDB" id="A0A9Q0LDY2"/>
<evidence type="ECO:0000259" key="6">
    <source>
        <dbReference type="Pfam" id="PF07992"/>
    </source>
</evidence>
<comment type="similarity">
    <text evidence="2">Belongs to the class-III pyridine nucleotide-disulfide oxidoreductase family.</text>
</comment>
<evidence type="ECO:0000313" key="8">
    <source>
        <dbReference type="Proteomes" id="UP001149090"/>
    </source>
</evidence>
<evidence type="ECO:0000259" key="5">
    <source>
        <dbReference type="Pfam" id="PF02852"/>
    </source>
</evidence>
<evidence type="ECO:0000256" key="2">
    <source>
        <dbReference type="ARBA" id="ARBA00009130"/>
    </source>
</evidence>
<dbReference type="Pfam" id="PF07992">
    <property type="entry name" value="Pyr_redox_2"/>
    <property type="match status" value="1"/>
</dbReference>
<dbReference type="Proteomes" id="UP001149090">
    <property type="component" value="Unassembled WGS sequence"/>
</dbReference>
<comment type="caution">
    <text evidence="7">The sequence shown here is derived from an EMBL/GenBank/DDBJ whole genome shotgun (WGS) entry which is preliminary data.</text>
</comment>
<keyword evidence="8" id="KW-1185">Reference proteome</keyword>
<dbReference type="SUPFAM" id="SSF55424">
    <property type="entry name" value="FAD/NAD-linked reductases, dimerisation (C-terminal) domain"/>
    <property type="match status" value="1"/>
</dbReference>
<dbReference type="OrthoDB" id="6777165at2759"/>
<dbReference type="PRINTS" id="PR00411">
    <property type="entry name" value="PNDRDTASEI"/>
</dbReference>
<keyword evidence="4" id="KW-0274">FAD</keyword>
<dbReference type="InterPro" id="IPR036188">
    <property type="entry name" value="FAD/NAD-bd_sf"/>
</dbReference>
<dbReference type="InterPro" id="IPR023753">
    <property type="entry name" value="FAD/NAD-binding_dom"/>
</dbReference>
<proteinExistence type="inferred from homology"/>
<gene>
    <name evidence="7" type="ORF">M0811_10279</name>
</gene>
<dbReference type="InterPro" id="IPR050260">
    <property type="entry name" value="FAD-bd_OxRdtase"/>
</dbReference>
<dbReference type="PANTHER" id="PTHR43429:SF3">
    <property type="entry name" value="NITRITE REDUCTASE [NAD(P)H]"/>
    <property type="match status" value="1"/>
</dbReference>
<accession>A0A9Q0LDY2</accession>
<sequence length="477" mass="52850">MNNKPTKKFDVVVIGGGPAGREMLKMLHEKLIQQNKKMSLLMIKAERLNVNRCAVPYGISTQKPIQKFLIANKPITDIAEMIIDRVEEIDPKKSIVKTKKGHVFEFNQLLYATGASPFIPQIPNIKSENISPVRGLKDLRFLRTAATYLHDKPKHATVIGCGFIGIEVANSLQALGLKVTIVERHKTVLSRTTEPEFISTLENLLYEHGISIKAGADVVGFERSKTEPNKISHILFSDGTSLRTDFVVLSVGVRPNIELAKKAGIATTPLGVVTNDHLQTNFPHIYSGGDCTEKKCFITGKPIKSQYGTTAVFQGKIIAYNMIGKKRAFPGVINANCTKVYDWGVGGAGLTQTAAEQFGINTVTGFSTTLDKYPQIDHSNVYTKLVFDKQTRRLIGGNVLRKGDSVAQNADWISFAIQMGATIEDLVNYQYSAHPELNPDVEHNMFMFSAKDALAKLEKPIKERIKNHLESDLKKKK</sequence>
<dbReference type="InterPro" id="IPR004099">
    <property type="entry name" value="Pyr_nucl-diS_OxRdtase_dimer"/>
</dbReference>
<dbReference type="EMBL" id="JAPDFW010000088">
    <property type="protein sequence ID" value="KAJ5071436.1"/>
    <property type="molecule type" value="Genomic_DNA"/>
</dbReference>
<keyword evidence="3" id="KW-0285">Flavoprotein</keyword>
<name>A0A9Q0LDY2_ANAIG</name>
<dbReference type="Gene3D" id="3.50.50.60">
    <property type="entry name" value="FAD/NAD(P)-binding domain"/>
    <property type="match status" value="2"/>
</dbReference>
<reference evidence="7" key="1">
    <citation type="submission" date="2022-10" db="EMBL/GenBank/DDBJ databases">
        <title>Novel sulphate-reducing endosymbionts in the free-living metamonad Anaeramoeba.</title>
        <authorList>
            <person name="Jerlstrom-Hultqvist J."/>
            <person name="Cepicka I."/>
            <person name="Gallot-Lavallee L."/>
            <person name="Salas-Leiva D."/>
            <person name="Curtis B.A."/>
            <person name="Zahonova K."/>
            <person name="Pipaliya S."/>
            <person name="Dacks J."/>
            <person name="Roger A.J."/>
        </authorList>
    </citation>
    <scope>NUCLEOTIDE SEQUENCE</scope>
    <source>
        <strain evidence="7">BMAN</strain>
    </source>
</reference>
<evidence type="ECO:0000313" key="7">
    <source>
        <dbReference type="EMBL" id="KAJ5071436.1"/>
    </source>
</evidence>
<dbReference type="Pfam" id="PF02852">
    <property type="entry name" value="Pyr_redox_dim"/>
    <property type="match status" value="1"/>
</dbReference>
<dbReference type="GO" id="GO:0016491">
    <property type="term" value="F:oxidoreductase activity"/>
    <property type="evidence" value="ECO:0007669"/>
    <property type="project" value="InterPro"/>
</dbReference>
<feature type="domain" description="Pyridine nucleotide-disulphide oxidoreductase dimerisation" evidence="5">
    <location>
        <begin position="339"/>
        <end position="442"/>
    </location>
</feature>
<dbReference type="PANTHER" id="PTHR43429">
    <property type="entry name" value="PYRIDINE NUCLEOTIDE-DISULFIDE OXIDOREDUCTASE DOMAIN-CONTAINING"/>
    <property type="match status" value="1"/>
</dbReference>
<protein>
    <submittedName>
        <fullName evidence="7">Coenzyme a disulfide reductase</fullName>
    </submittedName>
</protein>
<organism evidence="7 8">
    <name type="scientific">Anaeramoeba ignava</name>
    <name type="common">Anaerobic marine amoeba</name>
    <dbReference type="NCBI Taxonomy" id="1746090"/>
    <lineage>
        <taxon>Eukaryota</taxon>
        <taxon>Metamonada</taxon>
        <taxon>Anaeramoebidae</taxon>
        <taxon>Anaeramoeba</taxon>
    </lineage>
</organism>
<dbReference type="SUPFAM" id="SSF51905">
    <property type="entry name" value="FAD/NAD(P)-binding domain"/>
    <property type="match status" value="1"/>
</dbReference>
<dbReference type="PRINTS" id="PR00368">
    <property type="entry name" value="FADPNR"/>
</dbReference>
<feature type="domain" description="FAD/NAD(P)-binding" evidence="6">
    <location>
        <begin position="9"/>
        <end position="295"/>
    </location>
</feature>
<evidence type="ECO:0000256" key="4">
    <source>
        <dbReference type="ARBA" id="ARBA00022827"/>
    </source>
</evidence>
<comment type="cofactor">
    <cofactor evidence="1">
        <name>FAD</name>
        <dbReference type="ChEBI" id="CHEBI:57692"/>
    </cofactor>
</comment>
<evidence type="ECO:0000256" key="1">
    <source>
        <dbReference type="ARBA" id="ARBA00001974"/>
    </source>
</evidence>
<evidence type="ECO:0000256" key="3">
    <source>
        <dbReference type="ARBA" id="ARBA00022630"/>
    </source>
</evidence>